<dbReference type="InterPro" id="IPR036095">
    <property type="entry name" value="PTS_EIIB-like_sf"/>
</dbReference>
<comment type="caution">
    <text evidence="7">Lacks conserved residue(s) required for the propagation of feature annotation.</text>
</comment>
<evidence type="ECO:0000256" key="5">
    <source>
        <dbReference type="ARBA" id="ARBA00022683"/>
    </source>
</evidence>
<keyword evidence="1" id="KW-0813">Transport</keyword>
<dbReference type="GO" id="GO:0016301">
    <property type="term" value="F:kinase activity"/>
    <property type="evidence" value="ECO:0007669"/>
    <property type="project" value="UniProtKB-KW"/>
</dbReference>
<feature type="domain" description="PTS EIIB type-3" evidence="8">
    <location>
        <begin position="5"/>
        <end position="107"/>
    </location>
</feature>
<dbReference type="SUPFAM" id="SSF52794">
    <property type="entry name" value="PTS system IIB component-like"/>
    <property type="match status" value="1"/>
</dbReference>
<accession>A0A1I0GV54</accession>
<name>A0A1I0GV54_9FIRM</name>
<keyword evidence="5" id="KW-0598">Phosphotransferase system</keyword>
<keyword evidence="3" id="KW-0762">Sugar transport</keyword>
<dbReference type="Gene3D" id="3.40.50.2300">
    <property type="match status" value="1"/>
</dbReference>
<dbReference type="GeneID" id="78289180"/>
<keyword evidence="2" id="KW-0597">Phosphoprotein</keyword>
<keyword evidence="10" id="KW-1185">Reference proteome</keyword>
<keyword evidence="6" id="KW-0418">Kinase</keyword>
<evidence type="ECO:0000256" key="1">
    <source>
        <dbReference type="ARBA" id="ARBA00022448"/>
    </source>
</evidence>
<reference evidence="10" key="1">
    <citation type="submission" date="2016-10" db="EMBL/GenBank/DDBJ databases">
        <authorList>
            <person name="Varghese N."/>
            <person name="Submissions S."/>
        </authorList>
    </citation>
    <scope>NUCLEOTIDE SEQUENCE [LARGE SCALE GENOMIC DNA]</scope>
    <source>
        <strain evidence="10">DSM 1551</strain>
    </source>
</reference>
<dbReference type="Pfam" id="PF02302">
    <property type="entry name" value="PTS_IIB"/>
    <property type="match status" value="1"/>
</dbReference>
<keyword evidence="4" id="KW-0808">Transferase</keyword>
<evidence type="ECO:0000259" key="8">
    <source>
        <dbReference type="PROSITE" id="PS51100"/>
    </source>
</evidence>
<dbReference type="InterPro" id="IPR013012">
    <property type="entry name" value="PTS_EIIB_3"/>
</dbReference>
<organism evidence="9 10">
    <name type="scientific">Thomasclavelia cocleata</name>
    <dbReference type="NCBI Taxonomy" id="69824"/>
    <lineage>
        <taxon>Bacteria</taxon>
        <taxon>Bacillati</taxon>
        <taxon>Bacillota</taxon>
        <taxon>Erysipelotrichia</taxon>
        <taxon>Erysipelotrichales</taxon>
        <taxon>Coprobacillaceae</taxon>
        <taxon>Thomasclavelia</taxon>
    </lineage>
</organism>
<evidence type="ECO:0000256" key="3">
    <source>
        <dbReference type="ARBA" id="ARBA00022597"/>
    </source>
</evidence>
<dbReference type="GO" id="GO:0008982">
    <property type="term" value="F:protein-N(PI)-phosphohistidine-sugar phosphotransferase activity"/>
    <property type="evidence" value="ECO:0007669"/>
    <property type="project" value="InterPro"/>
</dbReference>
<sequence length="107" mass="12217">MKKIVLLCDMLNEMTITNDFLVNNMKEASYKNSIDCEIYAYPIQDVYEKAKDADVILLTPLICFKQLMVEKLVHCPVEKIGMGAYANIDGKYILDRAFAKISENCVQ</sequence>
<dbReference type="AlphaFoldDB" id="A0A1I0GV54"/>
<evidence type="ECO:0000256" key="4">
    <source>
        <dbReference type="ARBA" id="ARBA00022679"/>
    </source>
</evidence>
<dbReference type="InterPro" id="IPR051819">
    <property type="entry name" value="PTS_sugar-specific_EIIB"/>
</dbReference>
<dbReference type="RefSeq" id="WP_092355788.1">
    <property type="nucleotide sequence ID" value="NZ_CAJTPY010000035.1"/>
</dbReference>
<gene>
    <name evidence="9" type="ORF">SAMN04489758_13618</name>
</gene>
<dbReference type="PANTHER" id="PTHR34581:SF2">
    <property type="entry name" value="PTS SYSTEM N,N'-DIACETYLCHITOBIOSE-SPECIFIC EIIB COMPONENT"/>
    <property type="match status" value="1"/>
</dbReference>
<dbReference type="PANTHER" id="PTHR34581">
    <property type="entry name" value="PTS SYSTEM N,N'-DIACETYLCHITOBIOSE-SPECIFIC EIIB COMPONENT"/>
    <property type="match status" value="1"/>
</dbReference>
<dbReference type="InterPro" id="IPR003501">
    <property type="entry name" value="PTS_EIIB_2/3"/>
</dbReference>
<protein>
    <submittedName>
        <fullName evidence="9">PTS system, Lactose/Cellobiose specific IIB subunit</fullName>
    </submittedName>
</protein>
<proteinExistence type="predicted"/>
<dbReference type="GO" id="GO:0009401">
    <property type="term" value="P:phosphoenolpyruvate-dependent sugar phosphotransferase system"/>
    <property type="evidence" value="ECO:0007669"/>
    <property type="project" value="UniProtKB-KW"/>
</dbReference>
<dbReference type="EMBL" id="FOIN01000036">
    <property type="protein sequence ID" value="SET75013.1"/>
    <property type="molecule type" value="Genomic_DNA"/>
</dbReference>
<evidence type="ECO:0000313" key="10">
    <source>
        <dbReference type="Proteomes" id="UP000198558"/>
    </source>
</evidence>
<evidence type="ECO:0000256" key="2">
    <source>
        <dbReference type="ARBA" id="ARBA00022553"/>
    </source>
</evidence>
<evidence type="ECO:0000256" key="6">
    <source>
        <dbReference type="ARBA" id="ARBA00022777"/>
    </source>
</evidence>
<evidence type="ECO:0000313" key="9">
    <source>
        <dbReference type="EMBL" id="SET75013.1"/>
    </source>
</evidence>
<dbReference type="Proteomes" id="UP000198558">
    <property type="component" value="Unassembled WGS sequence"/>
</dbReference>
<dbReference type="PROSITE" id="PS51100">
    <property type="entry name" value="PTS_EIIB_TYPE_3"/>
    <property type="match status" value="1"/>
</dbReference>
<evidence type="ECO:0000256" key="7">
    <source>
        <dbReference type="PROSITE-ProRule" id="PRU00423"/>
    </source>
</evidence>
<dbReference type="OrthoDB" id="9808134at2"/>